<name>X1MC75_9ZZZZ</name>
<feature type="non-terminal residue" evidence="2">
    <location>
        <position position="145"/>
    </location>
</feature>
<dbReference type="SUPFAM" id="SSF46785">
    <property type="entry name" value="Winged helix' DNA-binding domain"/>
    <property type="match status" value="1"/>
</dbReference>
<protein>
    <recommendedName>
        <fullName evidence="1">Transcription regulator PadR N-terminal domain-containing protein</fullName>
    </recommendedName>
</protein>
<dbReference type="InterPro" id="IPR005149">
    <property type="entry name" value="Tscrpt_reg_PadR_N"/>
</dbReference>
<dbReference type="Gene3D" id="1.10.10.10">
    <property type="entry name" value="Winged helix-like DNA-binding domain superfamily/Winged helix DNA-binding domain"/>
    <property type="match status" value="1"/>
</dbReference>
<accession>X1MC75</accession>
<dbReference type="Pfam" id="PF03551">
    <property type="entry name" value="PadR"/>
    <property type="match status" value="1"/>
</dbReference>
<comment type="caution">
    <text evidence="2">The sequence shown here is derived from an EMBL/GenBank/DDBJ whole genome shotgun (WGS) entry which is preliminary data.</text>
</comment>
<dbReference type="AlphaFoldDB" id="X1MC75"/>
<dbReference type="PANTHER" id="PTHR43252:SF2">
    <property type="entry name" value="TRANSCRIPTION REGULATOR, PADR-LIKE FAMILY"/>
    <property type="match status" value="1"/>
</dbReference>
<feature type="domain" description="Transcription regulator PadR N-terminal" evidence="1">
    <location>
        <begin position="7"/>
        <end position="77"/>
    </location>
</feature>
<proteinExistence type="predicted"/>
<gene>
    <name evidence="2" type="ORF">S06H3_34306</name>
</gene>
<dbReference type="EMBL" id="BARV01020576">
    <property type="protein sequence ID" value="GAI28883.1"/>
    <property type="molecule type" value="Genomic_DNA"/>
</dbReference>
<sequence>MSLKDALLGLLNHRPMTGYDLKKILDHPMGFFWIAQMSQIYRELNKLEEKGLVKSEIVPQEKRPDRKVYQLTKEGKKIFLKWLNKFPDQLSQTCRSRFLMRIFFSSRIKLEELDFEIKRFKKEIEEQLRYLDKVEQWIKDYSREK</sequence>
<dbReference type="InterPro" id="IPR036390">
    <property type="entry name" value="WH_DNA-bd_sf"/>
</dbReference>
<evidence type="ECO:0000313" key="2">
    <source>
        <dbReference type="EMBL" id="GAI28883.1"/>
    </source>
</evidence>
<dbReference type="InterPro" id="IPR036388">
    <property type="entry name" value="WH-like_DNA-bd_sf"/>
</dbReference>
<dbReference type="PANTHER" id="PTHR43252">
    <property type="entry name" value="TRANSCRIPTIONAL REGULATOR YQJI"/>
    <property type="match status" value="1"/>
</dbReference>
<reference evidence="2" key="1">
    <citation type="journal article" date="2014" name="Front. Microbiol.">
        <title>High frequency of phylogenetically diverse reductive dehalogenase-homologous genes in deep subseafloor sedimentary metagenomes.</title>
        <authorList>
            <person name="Kawai M."/>
            <person name="Futagami T."/>
            <person name="Toyoda A."/>
            <person name="Takaki Y."/>
            <person name="Nishi S."/>
            <person name="Hori S."/>
            <person name="Arai W."/>
            <person name="Tsubouchi T."/>
            <person name="Morono Y."/>
            <person name="Uchiyama I."/>
            <person name="Ito T."/>
            <person name="Fujiyama A."/>
            <person name="Inagaki F."/>
            <person name="Takami H."/>
        </authorList>
    </citation>
    <scope>NUCLEOTIDE SEQUENCE</scope>
    <source>
        <strain evidence="2">Expedition CK06-06</strain>
    </source>
</reference>
<organism evidence="2">
    <name type="scientific">marine sediment metagenome</name>
    <dbReference type="NCBI Taxonomy" id="412755"/>
    <lineage>
        <taxon>unclassified sequences</taxon>
        <taxon>metagenomes</taxon>
        <taxon>ecological metagenomes</taxon>
    </lineage>
</organism>
<evidence type="ECO:0000259" key="1">
    <source>
        <dbReference type="Pfam" id="PF03551"/>
    </source>
</evidence>